<name>A0A9D4MVN1_DREPO</name>
<dbReference type="InterPro" id="IPR036859">
    <property type="entry name" value="CAP-Gly_dom_sf"/>
</dbReference>
<keyword evidence="6" id="KW-0206">Cytoskeleton</keyword>
<dbReference type="PROSITE" id="PS50245">
    <property type="entry name" value="CAP_GLY_2"/>
    <property type="match status" value="2"/>
</dbReference>
<reference evidence="10" key="1">
    <citation type="journal article" date="2019" name="bioRxiv">
        <title>The Genome of the Zebra Mussel, Dreissena polymorpha: A Resource for Invasive Species Research.</title>
        <authorList>
            <person name="McCartney M.A."/>
            <person name="Auch B."/>
            <person name="Kono T."/>
            <person name="Mallez S."/>
            <person name="Zhang Y."/>
            <person name="Obille A."/>
            <person name="Becker A."/>
            <person name="Abrahante J.E."/>
            <person name="Garbe J."/>
            <person name="Badalamenti J.P."/>
            <person name="Herman A."/>
            <person name="Mangelson H."/>
            <person name="Liachko I."/>
            <person name="Sullivan S."/>
            <person name="Sone E.D."/>
            <person name="Koren S."/>
            <person name="Silverstein K.A.T."/>
            <person name="Beckman K.B."/>
            <person name="Gohl D.M."/>
        </authorList>
    </citation>
    <scope>NUCLEOTIDE SEQUENCE</scope>
    <source>
        <strain evidence="10">Duluth1</strain>
        <tissue evidence="10">Whole animal</tissue>
    </source>
</reference>
<evidence type="ECO:0000256" key="4">
    <source>
        <dbReference type="ARBA" id="ARBA00022737"/>
    </source>
</evidence>
<feature type="compositionally biased region" description="Low complexity" evidence="8">
    <location>
        <begin position="1497"/>
        <end position="1513"/>
    </location>
</feature>
<dbReference type="Pfam" id="PF16641">
    <property type="entry name" value="CLIP1_ZNF"/>
    <property type="match status" value="1"/>
</dbReference>
<dbReference type="Pfam" id="PF01302">
    <property type="entry name" value="CAP_GLY"/>
    <property type="match status" value="2"/>
</dbReference>
<evidence type="ECO:0000256" key="6">
    <source>
        <dbReference type="ARBA" id="ARBA00023212"/>
    </source>
</evidence>
<feature type="coiled-coil region" evidence="7">
    <location>
        <begin position="1227"/>
        <end position="1254"/>
    </location>
</feature>
<evidence type="ECO:0000256" key="8">
    <source>
        <dbReference type="SAM" id="MobiDB-lite"/>
    </source>
</evidence>
<dbReference type="SMART" id="SM01052">
    <property type="entry name" value="CAP_GLY"/>
    <property type="match status" value="2"/>
</dbReference>
<evidence type="ECO:0000256" key="1">
    <source>
        <dbReference type="ARBA" id="ARBA00004245"/>
    </source>
</evidence>
<dbReference type="PANTHER" id="PTHR18916">
    <property type="entry name" value="DYNACTIN 1-RELATED MICROTUBULE-BINDING"/>
    <property type="match status" value="1"/>
</dbReference>
<dbReference type="InterPro" id="IPR032108">
    <property type="entry name" value="CLIP1_ZNF"/>
</dbReference>
<dbReference type="Proteomes" id="UP000828390">
    <property type="component" value="Unassembled WGS sequence"/>
</dbReference>
<feature type="region of interest" description="Disordered" evidence="8">
    <location>
        <begin position="326"/>
        <end position="398"/>
    </location>
</feature>
<evidence type="ECO:0000259" key="9">
    <source>
        <dbReference type="PROSITE" id="PS50245"/>
    </source>
</evidence>
<gene>
    <name evidence="10" type="ORF">DPMN_007146</name>
</gene>
<feature type="domain" description="CAP-Gly" evidence="9">
    <location>
        <begin position="275"/>
        <end position="317"/>
    </location>
</feature>
<evidence type="ECO:0000256" key="3">
    <source>
        <dbReference type="ARBA" id="ARBA00022701"/>
    </source>
</evidence>
<accession>A0A9D4MVN1</accession>
<dbReference type="PROSITE" id="PS00845">
    <property type="entry name" value="CAP_GLY_1"/>
    <property type="match status" value="2"/>
</dbReference>
<feature type="compositionally biased region" description="Polar residues" evidence="8">
    <location>
        <begin position="185"/>
        <end position="197"/>
    </location>
</feature>
<dbReference type="Gene3D" id="2.30.30.190">
    <property type="entry name" value="CAP Gly-rich-like domain"/>
    <property type="match status" value="2"/>
</dbReference>
<keyword evidence="3" id="KW-0493">Microtubule</keyword>
<organism evidence="10 11">
    <name type="scientific">Dreissena polymorpha</name>
    <name type="common">Zebra mussel</name>
    <name type="synonym">Mytilus polymorpha</name>
    <dbReference type="NCBI Taxonomy" id="45954"/>
    <lineage>
        <taxon>Eukaryota</taxon>
        <taxon>Metazoa</taxon>
        <taxon>Spiralia</taxon>
        <taxon>Lophotrochozoa</taxon>
        <taxon>Mollusca</taxon>
        <taxon>Bivalvia</taxon>
        <taxon>Autobranchia</taxon>
        <taxon>Heteroconchia</taxon>
        <taxon>Euheterodonta</taxon>
        <taxon>Imparidentia</taxon>
        <taxon>Neoheterodontei</taxon>
        <taxon>Myida</taxon>
        <taxon>Dreissenoidea</taxon>
        <taxon>Dreissenidae</taxon>
        <taxon>Dreissena</taxon>
    </lineage>
</organism>
<comment type="caution">
    <text evidence="10">The sequence shown here is derived from an EMBL/GenBank/DDBJ whole genome shotgun (WGS) entry which is preliminary data.</text>
</comment>
<feature type="region of interest" description="Disordered" evidence="8">
    <location>
        <begin position="1479"/>
        <end position="1564"/>
    </location>
</feature>
<dbReference type="OrthoDB" id="2130750at2759"/>
<sequence length="1564" mass="175280">MSVAKPSGLKVPGTGSKLARPAGGIPQKSGLVPPGSLSRAHNAIAKSARAAGLNSSLAESYATQALAGEEELNAPPPPADDFIIGDRVFVSGSKPGYIAFIGETQFAPGDWAGVVLDEMIGKNDGAVNGVRYFQCEAKRGVFCRLSKLSRTPEITGAHRKSEDATSERSVPMNGDEHNAGLRRPTTPSLLQRPSTPSRGRESGIARPTTPSLHRPVHKSLSSSNSSLSKGPVPLKARPEPVTSTPMAAPGAKVALKVGDRVLVSGSKLGTLRYLGPADFAKGDWVGVELDDPVGKNDGAVAGKRYFDCQPRYGLFAPVHKVTKTTAQTTPVSSLMTRSMGSTGLRPSREHSGSQESVSSLSSATSSASRPRVRLGVSGLGSSQPTPGSRTGQRPGSLNITATTSALQKALKEKEEHIEQLLRERDLERSEVARAAAQVDEAQGQLTHIKVEKERLQEESEENIQHLRSTIQSLLSEKHELVLRLEDEKRKVEDLQFQIEEEVISKDDLESKTEAEEARVRELEKNLKRERERAEKLETEVISLKMMTDKHEAELREMEETQTSYLDQIEELTHKLSQAETRIQEQDESRLEEGAKTSQVSIELEEKAARVSELEDYLAMKNREVKQLQEKLAEMKDELETRGAKFDKLQHSFDELNEKLKVGETKSNDLTSQVQSLKSQNADIQRQLTSSEERANQIVEEKKQLELQVAEMMKNTGDNSHQLSMLNEQLSQKTRKLEELQGDLLTSTQKWHSLNDQHESAMRAKGRELEMLQQKHTEVQSSLAGELEDLKKELEKSKAKLVLLDKDFESEKGELVKRKDNEIHELKQHLEAAQNNASQQEIQTQAHKQVLDKLNLEKEAIEFEREKLEKQLKRLENERDTAHGELITARVEAVRAEENYNTAIQEKQKITYELTDMTEEKERLEKQLTELTGRQEVVLSDKEKLNSERDTLQKEAMEHRAAIQQRDMLVEELQRELEKLRTETSQQQSTISSLSQQTSDSGQLQKTLCEQQITIETLRKQMKEKEDAVTQCKKSFDQREEKLKEMKIELEDSQETVTLLEENLKDLERERDSLTSKLQEAFAERKEQDMVLELNKKLNEEIETIKQRHRTEMETMRSLHTDLQEEIDNSSSLLQQKDSNIHRHLAQISNLEKENALLMGYKSASENKESEMSELRDKVNKLQTKLNQSQTNANIINNKEAVLNSTEGSNDFMVKKLKEECEVAQGQVVFLNSVIVDLQKKKEELQTRLEAMENGVHNGHEDPQTPSRHVAVRMFCDICDVFDSHETEDCPKQEMMDSPPPSQFHGDRHQVRPYCDICEEFHPPCPVLSKKKILETGAEPIDSTTLVEHWVKQVDSLTSEMVSESEKVFGNDGEFFYVQSDAGFRDSGYYDGVLDSKLPVVKSSMTATKAHLSDAETDEIIADISEKHKAALRSKISSKGMENHNEENDIVGKHVEDTNNHKRPQSLEQVSFSHNKSVSLNNQYSRQTPASLKSPSDSEYLSGQESLGSSGSESPIVAKATSEMESSVDTGEVFESDSPVESAPKPSGDVMSSSFDKAAENCVIS</sequence>
<dbReference type="GO" id="GO:0005938">
    <property type="term" value="C:cell cortex"/>
    <property type="evidence" value="ECO:0007669"/>
    <property type="project" value="TreeGrafter"/>
</dbReference>
<evidence type="ECO:0000313" key="10">
    <source>
        <dbReference type="EMBL" id="KAH3883193.1"/>
    </source>
</evidence>
<feature type="compositionally biased region" description="Low complexity" evidence="8">
    <location>
        <begin position="983"/>
        <end position="1002"/>
    </location>
</feature>
<dbReference type="InterPro" id="IPR000938">
    <property type="entry name" value="CAP-Gly_domain"/>
</dbReference>
<keyword evidence="5 7" id="KW-0175">Coiled coil</keyword>
<keyword evidence="4" id="KW-0677">Repeat</keyword>
<dbReference type="GO" id="GO:0051010">
    <property type="term" value="F:microtubule plus-end binding"/>
    <property type="evidence" value="ECO:0007669"/>
    <property type="project" value="TreeGrafter"/>
</dbReference>
<evidence type="ECO:0000256" key="7">
    <source>
        <dbReference type="SAM" id="Coils"/>
    </source>
</evidence>
<feature type="compositionally biased region" description="Polar residues" evidence="8">
    <location>
        <begin position="1479"/>
        <end position="1496"/>
    </location>
</feature>
<keyword evidence="2" id="KW-0963">Cytoplasm</keyword>
<feature type="compositionally biased region" description="Polar residues" evidence="8">
    <location>
        <begin position="379"/>
        <end position="398"/>
    </location>
</feature>
<dbReference type="SUPFAM" id="SSF74924">
    <property type="entry name" value="Cap-Gly domain"/>
    <property type="match status" value="2"/>
</dbReference>
<protein>
    <recommendedName>
        <fullName evidence="9">CAP-Gly domain-containing protein</fullName>
    </recommendedName>
</protein>
<dbReference type="SUPFAM" id="SSF90257">
    <property type="entry name" value="Myosin rod fragments"/>
    <property type="match status" value="1"/>
</dbReference>
<feature type="compositionally biased region" description="Low complexity" evidence="8">
    <location>
        <begin position="219"/>
        <end position="228"/>
    </location>
</feature>
<comment type="subcellular location">
    <subcellularLocation>
        <location evidence="1">Cytoplasm</location>
        <location evidence="1">Cytoskeleton</location>
    </subcellularLocation>
</comment>
<dbReference type="GO" id="GO:0031122">
    <property type="term" value="P:cytoplasmic microtubule organization"/>
    <property type="evidence" value="ECO:0007669"/>
    <property type="project" value="TreeGrafter"/>
</dbReference>
<feature type="compositionally biased region" description="Polar residues" evidence="8">
    <location>
        <begin position="326"/>
        <end position="341"/>
    </location>
</feature>
<feature type="region of interest" description="Disordered" evidence="8">
    <location>
        <begin position="979"/>
        <end position="1002"/>
    </location>
</feature>
<dbReference type="EMBL" id="JAIWYP010000001">
    <property type="protein sequence ID" value="KAH3883193.1"/>
    <property type="molecule type" value="Genomic_DNA"/>
</dbReference>
<feature type="region of interest" description="Disordered" evidence="8">
    <location>
        <begin position="1"/>
        <end position="36"/>
    </location>
</feature>
<keyword evidence="11" id="KW-1185">Reference proteome</keyword>
<reference evidence="10" key="2">
    <citation type="submission" date="2020-11" db="EMBL/GenBank/DDBJ databases">
        <authorList>
            <person name="McCartney M.A."/>
            <person name="Auch B."/>
            <person name="Kono T."/>
            <person name="Mallez S."/>
            <person name="Becker A."/>
            <person name="Gohl D.M."/>
            <person name="Silverstein K.A.T."/>
            <person name="Koren S."/>
            <person name="Bechman K.B."/>
            <person name="Herman A."/>
            <person name="Abrahante J.E."/>
            <person name="Garbe J."/>
        </authorList>
    </citation>
    <scope>NUCLEOTIDE SEQUENCE</scope>
    <source>
        <strain evidence="10">Duluth1</strain>
        <tissue evidence="10">Whole animal</tissue>
    </source>
</reference>
<dbReference type="GO" id="GO:0035371">
    <property type="term" value="C:microtubule plus-end"/>
    <property type="evidence" value="ECO:0007669"/>
    <property type="project" value="TreeGrafter"/>
</dbReference>
<evidence type="ECO:0000256" key="5">
    <source>
        <dbReference type="ARBA" id="ARBA00023054"/>
    </source>
</evidence>
<evidence type="ECO:0000256" key="2">
    <source>
        <dbReference type="ARBA" id="ARBA00022490"/>
    </source>
</evidence>
<feature type="region of interest" description="Disordered" evidence="8">
    <location>
        <begin position="154"/>
        <end position="246"/>
    </location>
</feature>
<dbReference type="PANTHER" id="PTHR18916:SF82">
    <property type="entry name" value="CAP-GLY DOMAIN-CONTAINING PROTEIN"/>
    <property type="match status" value="1"/>
</dbReference>
<evidence type="ECO:0000313" key="11">
    <source>
        <dbReference type="Proteomes" id="UP000828390"/>
    </source>
</evidence>
<feature type="domain" description="CAP-Gly" evidence="9">
    <location>
        <begin position="102"/>
        <end position="144"/>
    </location>
</feature>
<dbReference type="GO" id="GO:0005634">
    <property type="term" value="C:nucleus"/>
    <property type="evidence" value="ECO:0007669"/>
    <property type="project" value="TreeGrafter"/>
</dbReference>
<feature type="compositionally biased region" description="Low complexity" evidence="8">
    <location>
        <begin position="353"/>
        <end position="368"/>
    </location>
</feature>
<proteinExistence type="predicted"/>